<feature type="compositionally biased region" description="Polar residues" evidence="1">
    <location>
        <begin position="165"/>
        <end position="175"/>
    </location>
</feature>
<keyword evidence="3" id="KW-1185">Reference proteome</keyword>
<reference evidence="2 3" key="1">
    <citation type="submission" date="2023-08" db="EMBL/GenBank/DDBJ databases">
        <title>Black Yeasts Isolated from many extreme environments.</title>
        <authorList>
            <person name="Coleine C."/>
            <person name="Stajich J.E."/>
            <person name="Selbmann L."/>
        </authorList>
    </citation>
    <scope>NUCLEOTIDE SEQUENCE [LARGE SCALE GENOMIC DNA]</scope>
    <source>
        <strain evidence="2 3">CCFEE 5885</strain>
    </source>
</reference>
<feature type="compositionally biased region" description="Basic and acidic residues" evidence="1">
    <location>
        <begin position="176"/>
        <end position="185"/>
    </location>
</feature>
<feature type="region of interest" description="Disordered" evidence="1">
    <location>
        <begin position="153"/>
        <end position="185"/>
    </location>
</feature>
<gene>
    <name evidence="2" type="ORF">LTR24_010215</name>
</gene>
<sequence length="668" mass="72928">MQFPKLSQLQSRFAVSFGATLLLILVYLSISRPSFAYASEIGSTTSVDHDQPFWPVILEDGSFNEEDNIPKEDVQAVVLEQDDTSDEERDEIQASTFEGCEERHHGDWGTDLNELRKRAPAGVSSLANNAPQNMNIELGETENWVFLKDEIEGPHGEQGIGLPSDASTTGNSDDNTPSRRELEKRQFGTPIWITINVCLQPTSNTSRGEPPPQLQLFYSDSTDIQKPGSTSEGTKGIRVEVEGGYGLVHLNATDDVYIGVSAPNTTDFTGSWNYEIAASNDVPYHFWSNSTDLLFVDGDNHAALLVTPDLTDSSNSTIYDEWMAMQAPYGMFAHDQKDQSFLGVSRSYCGLRKNANIAANIPGITNNNVGTMTNRGLGGAPKEQFYISALNASSDYWGFLAMTGNSTATGAGVIGGGGRVWSNMTFSTKASDNCALMYNLSFCSEVAYAVPSNPDKYSPLDGLADLAAVYDSYAAQMYQYFNYSLQQIPCNTTASAQYSLARNCDDCARAYKQWLCAVTIPRCEDWSNDAPYLARRNMAQSFPNGSTASWISNPDSGQQALLNSVQSNSSRNGEIIDDVIQPGPYKEVLPCIDLCFDLVQSCPAALGFGCPQGKYQNISYGVRDPDPGILSCSYLGAAYYLSDGTRESGLPGRMMWASMIITVALLFF</sequence>
<dbReference type="PANTHER" id="PTHR39142:SF1">
    <property type="entry name" value="AEL197CP"/>
    <property type="match status" value="1"/>
</dbReference>
<name>A0ABR0JUN4_9EURO</name>
<evidence type="ECO:0000256" key="1">
    <source>
        <dbReference type="SAM" id="MobiDB-lite"/>
    </source>
</evidence>
<accession>A0ABR0JUN4</accession>
<dbReference type="PANTHER" id="PTHR39142">
    <property type="entry name" value="MID1P"/>
    <property type="match status" value="1"/>
</dbReference>
<evidence type="ECO:0000313" key="3">
    <source>
        <dbReference type="Proteomes" id="UP001345013"/>
    </source>
</evidence>
<comment type="caution">
    <text evidence="2">The sequence shown here is derived from an EMBL/GenBank/DDBJ whole genome shotgun (WGS) entry which is preliminary data.</text>
</comment>
<protein>
    <submittedName>
        <fullName evidence="2">Uncharacterized protein</fullName>
    </submittedName>
</protein>
<dbReference type="Pfam" id="PF12929">
    <property type="entry name" value="Mid1"/>
    <property type="match status" value="1"/>
</dbReference>
<proteinExistence type="predicted"/>
<evidence type="ECO:0000313" key="2">
    <source>
        <dbReference type="EMBL" id="KAK5074452.1"/>
    </source>
</evidence>
<dbReference type="InterPro" id="IPR024338">
    <property type="entry name" value="MID1/Yam8"/>
</dbReference>
<dbReference type="EMBL" id="JAVRRG010000288">
    <property type="protein sequence ID" value="KAK5074452.1"/>
    <property type="molecule type" value="Genomic_DNA"/>
</dbReference>
<dbReference type="Proteomes" id="UP001345013">
    <property type="component" value="Unassembled WGS sequence"/>
</dbReference>
<organism evidence="2 3">
    <name type="scientific">Lithohypha guttulata</name>
    <dbReference type="NCBI Taxonomy" id="1690604"/>
    <lineage>
        <taxon>Eukaryota</taxon>
        <taxon>Fungi</taxon>
        <taxon>Dikarya</taxon>
        <taxon>Ascomycota</taxon>
        <taxon>Pezizomycotina</taxon>
        <taxon>Eurotiomycetes</taxon>
        <taxon>Chaetothyriomycetidae</taxon>
        <taxon>Chaetothyriales</taxon>
        <taxon>Trichomeriaceae</taxon>
        <taxon>Lithohypha</taxon>
    </lineage>
</organism>